<dbReference type="AlphaFoldDB" id="A0A285MTY6"/>
<evidence type="ECO:0000313" key="2">
    <source>
        <dbReference type="Proteomes" id="UP000219048"/>
    </source>
</evidence>
<dbReference type="RefSeq" id="WP_097046031.1">
    <property type="nucleotide sequence ID" value="NZ_OBEH01000003.1"/>
</dbReference>
<dbReference type="Pfam" id="PF14060">
    <property type="entry name" value="DUF4252"/>
    <property type="match status" value="1"/>
</dbReference>
<reference evidence="2" key="1">
    <citation type="submission" date="2017-09" db="EMBL/GenBank/DDBJ databases">
        <authorList>
            <person name="Varghese N."/>
            <person name="Submissions S."/>
        </authorList>
    </citation>
    <scope>NUCLEOTIDE SEQUENCE [LARGE SCALE GENOMIC DNA]</scope>
    <source>
        <strain evidence="2">DSM 25885</strain>
    </source>
</reference>
<dbReference type="InterPro" id="IPR025348">
    <property type="entry name" value="DUF4252"/>
</dbReference>
<dbReference type="Proteomes" id="UP000219048">
    <property type="component" value="Unassembled WGS sequence"/>
</dbReference>
<name>A0A285MTY6_9FLAO</name>
<evidence type="ECO:0008006" key="3">
    <source>
        <dbReference type="Google" id="ProtNLM"/>
    </source>
</evidence>
<accession>A0A285MTY6</accession>
<gene>
    <name evidence="1" type="ORF">SAMN06265377_2412</name>
</gene>
<sequence>MKKVIIILLAGMLPYLGISQSIFDKFENSDRIGTVTINNGMLKIAATMMADDKDEDTKDFVELAKSINNIKIFLSEDDGAAADMATTMKQYVRSSKLEELMKVKDGDTNLKFYIKQGKNEDRVEELLMFVTGIDDKEHGGNHHNFETVLLTMTGDIDLTKVGSLTKKMKLHKGLEKLDKE</sequence>
<evidence type="ECO:0000313" key="1">
    <source>
        <dbReference type="EMBL" id="SNZ00588.1"/>
    </source>
</evidence>
<organism evidence="1 2">
    <name type="scientific">Flagellimonas pacifica</name>
    <dbReference type="NCBI Taxonomy" id="1247520"/>
    <lineage>
        <taxon>Bacteria</taxon>
        <taxon>Pseudomonadati</taxon>
        <taxon>Bacteroidota</taxon>
        <taxon>Flavobacteriia</taxon>
        <taxon>Flavobacteriales</taxon>
        <taxon>Flavobacteriaceae</taxon>
        <taxon>Flagellimonas</taxon>
    </lineage>
</organism>
<keyword evidence="2" id="KW-1185">Reference proteome</keyword>
<dbReference type="EMBL" id="OBEH01000003">
    <property type="protein sequence ID" value="SNZ00588.1"/>
    <property type="molecule type" value="Genomic_DNA"/>
</dbReference>
<proteinExistence type="predicted"/>
<protein>
    <recommendedName>
        <fullName evidence="3">DUF4252 domain-containing protein</fullName>
    </recommendedName>
</protein>
<dbReference type="OrthoDB" id="705638at2"/>